<dbReference type="GeneTree" id="ENSGT00940000161627"/>
<dbReference type="Bgee" id="ENSMMUG00000055372">
    <property type="expression patterns" value="Expressed in testis"/>
</dbReference>
<organism evidence="1 2">
    <name type="scientific">Macaca mulatta</name>
    <name type="common">Rhesus macaque</name>
    <dbReference type="NCBI Taxonomy" id="9544"/>
    <lineage>
        <taxon>Eukaryota</taxon>
        <taxon>Metazoa</taxon>
        <taxon>Chordata</taxon>
        <taxon>Craniata</taxon>
        <taxon>Vertebrata</taxon>
        <taxon>Euteleostomi</taxon>
        <taxon>Mammalia</taxon>
        <taxon>Eutheria</taxon>
        <taxon>Euarchontoglires</taxon>
        <taxon>Primates</taxon>
        <taxon>Haplorrhini</taxon>
        <taxon>Catarrhini</taxon>
        <taxon>Cercopithecidae</taxon>
        <taxon>Cercopithecinae</taxon>
        <taxon>Macaca</taxon>
    </lineage>
</organism>
<reference evidence="2" key="1">
    <citation type="journal article" date="2007" name="Science">
        <title>Evolutionary and biomedical insights from the rhesus macaque genome.</title>
        <authorList>
            <person name="Gibbs R.A."/>
            <person name="Rogers J."/>
            <person name="Katze M.G."/>
            <person name="Bumgarner R."/>
            <person name="Weinstock G.M."/>
            <person name="Mardis E.R."/>
            <person name="Remington K.A."/>
            <person name="Strausberg R.L."/>
            <person name="Venter J.C."/>
            <person name="Wilson R.K."/>
            <person name="Batzer M.A."/>
            <person name="Bustamante C.D."/>
            <person name="Eichler E.E."/>
            <person name="Hahn M.W."/>
            <person name="Hardison R.C."/>
            <person name="Makova K.D."/>
            <person name="Miller W."/>
            <person name="Milosavljevic A."/>
            <person name="Palermo R.E."/>
            <person name="Siepel A."/>
            <person name="Sikela J.M."/>
            <person name="Attaway T."/>
            <person name="Bell S."/>
            <person name="Bernard K.E."/>
            <person name="Buhay C.J."/>
            <person name="Chandrabose M.N."/>
            <person name="Dao M."/>
            <person name="Davis C."/>
            <person name="Delehaunty K.D."/>
            <person name="Ding Y."/>
            <person name="Dinh H.H."/>
            <person name="Dugan-Rocha S."/>
            <person name="Fulton L.A."/>
            <person name="Gabisi R.A."/>
            <person name="Garner T.T."/>
            <person name="Godfrey J."/>
            <person name="Hawes A.C."/>
            <person name="Hernandez J."/>
            <person name="Hines S."/>
            <person name="Holder M."/>
            <person name="Hume J."/>
            <person name="Jhangiani S.N."/>
            <person name="Joshi V."/>
            <person name="Khan Z.M."/>
            <person name="Kirkness E.F."/>
            <person name="Cree A."/>
            <person name="Fowler R.G."/>
            <person name="Lee S."/>
            <person name="Lewis L.R."/>
            <person name="Li Z."/>
            <person name="Liu Y.-S."/>
            <person name="Moore S.M."/>
            <person name="Muzny D."/>
            <person name="Nazareth L.V."/>
            <person name="Ngo D.N."/>
            <person name="Okwuonu G.O."/>
            <person name="Pai G."/>
            <person name="Parker D."/>
            <person name="Paul H.A."/>
            <person name="Pfannkoch C."/>
            <person name="Pohl C.S."/>
            <person name="Rogers Y.-H.C."/>
            <person name="Ruiz S.J."/>
            <person name="Sabo A."/>
            <person name="Santibanez J."/>
            <person name="Schneider B.W."/>
            <person name="Smith S.M."/>
            <person name="Sodergren E."/>
            <person name="Svatek A.F."/>
            <person name="Utterback T.R."/>
            <person name="Vattathil S."/>
            <person name="Warren W."/>
            <person name="White C.S."/>
            <person name="Chinwalla A.T."/>
            <person name="Feng Y."/>
            <person name="Halpern A.L."/>
            <person name="Hillier L.W."/>
            <person name="Huang X."/>
            <person name="Minx P."/>
            <person name="Nelson J.O."/>
            <person name="Pepin K.H."/>
            <person name="Qin X."/>
            <person name="Sutton G.G."/>
            <person name="Venter E."/>
            <person name="Walenz B.P."/>
            <person name="Wallis J.W."/>
            <person name="Worley K.C."/>
            <person name="Yang S.-P."/>
            <person name="Jones S.M."/>
            <person name="Marra M.A."/>
            <person name="Rocchi M."/>
            <person name="Schein J.E."/>
            <person name="Baertsch R."/>
            <person name="Clarke L."/>
            <person name="Csuros M."/>
            <person name="Glasscock J."/>
            <person name="Harris R.A."/>
            <person name="Havlak P."/>
            <person name="Jackson A.R."/>
            <person name="Jiang H."/>
            <person name="Liu Y."/>
            <person name="Messina D.N."/>
            <person name="Shen Y."/>
            <person name="Song H.X.-Z."/>
            <person name="Wylie T."/>
            <person name="Zhang L."/>
            <person name="Birney E."/>
            <person name="Han K."/>
            <person name="Konkel M.K."/>
            <person name="Lee J."/>
            <person name="Smit A.F.A."/>
            <person name="Ullmer B."/>
            <person name="Wang H."/>
            <person name="Xing J."/>
            <person name="Burhans R."/>
            <person name="Cheng Z."/>
            <person name="Karro J.E."/>
            <person name="Ma J."/>
            <person name="Raney B."/>
            <person name="She X."/>
            <person name="Cox M.J."/>
            <person name="Demuth J.P."/>
            <person name="Dumas L.J."/>
            <person name="Han S.-G."/>
            <person name="Hopkins J."/>
            <person name="Karimpour-Fard A."/>
            <person name="Kim Y.H."/>
            <person name="Pollack J.R."/>
            <person name="Vinar T."/>
            <person name="Addo-Quaye C."/>
            <person name="Degenhardt J."/>
            <person name="Denby A."/>
            <person name="Hubisz M.J."/>
            <person name="Indap A."/>
            <person name="Kosiol C."/>
            <person name="Lahn B.T."/>
            <person name="Lawson H.A."/>
            <person name="Marklein A."/>
            <person name="Nielsen R."/>
            <person name="Vallender E.J."/>
            <person name="Clark A.G."/>
            <person name="Ferguson B."/>
            <person name="Hernandez R.D."/>
            <person name="Hirani K."/>
            <person name="Kehrer-Sawatzki H."/>
            <person name="Kolb J."/>
            <person name="Patil S."/>
            <person name="Pu L.-L."/>
            <person name="Ren Y."/>
            <person name="Smith D.G."/>
            <person name="Wheeler D.A."/>
            <person name="Schenck I."/>
            <person name="Ball E.V."/>
            <person name="Chen R."/>
            <person name="Cooper D.N."/>
            <person name="Giardine B."/>
            <person name="Hsu F."/>
            <person name="Kent W.J."/>
            <person name="Lesk A."/>
            <person name="Nelson D.L."/>
            <person name="O'brien W.E."/>
            <person name="Pruefer K."/>
            <person name="Stenson P.D."/>
            <person name="Wallace J.C."/>
            <person name="Ke H."/>
            <person name="Liu X.-M."/>
            <person name="Wang P."/>
            <person name="Xiang A.P."/>
            <person name="Yang F."/>
            <person name="Barber G.P."/>
            <person name="Haussler D."/>
            <person name="Karolchik D."/>
            <person name="Kern A.D."/>
            <person name="Kuhn R.M."/>
            <person name="Smith K.E."/>
            <person name="Zwieg A.S."/>
        </authorList>
    </citation>
    <scope>NUCLEOTIDE SEQUENCE [LARGE SCALE GENOMIC DNA]</scope>
    <source>
        <strain evidence="2">17573</strain>
    </source>
</reference>
<dbReference type="PANTHER" id="PTHR46254:SF12">
    <property type="entry name" value="RNA BINDING MOTIF SINGLE STRANDED INTERACTING PROTEIN 2"/>
    <property type="match status" value="1"/>
</dbReference>
<sequence>FFCIFSRDRISPCWPSWSRTLTSGDPPASASQSARITGVSHRTHPWLLPFLLPGSVCIPFPLYSLIPVLPLQKATQWSQGSSECLQDFLSRTLISCGATSSAASSRAGSRSPPRLSLSFPSKHWAWYATETQYVLAEPNCALSSSPAQYPAHSVHGVGMGEKVETHRQGIVLISLSLSFFFSKTESCSVAQDGVQWCDLGSLHPLPHRFKRFSCLSLLSSWDYRHTPPCLTNFCILARQVLNP</sequence>
<reference evidence="1" key="3">
    <citation type="submission" date="2025-08" db="UniProtKB">
        <authorList>
            <consortium name="Ensembl"/>
        </authorList>
    </citation>
    <scope>IDENTIFICATION</scope>
    <source>
        <strain evidence="1">17573</strain>
    </source>
</reference>
<dbReference type="Proteomes" id="UP000006718">
    <property type="component" value="Chromosome 1"/>
</dbReference>
<dbReference type="AlphaFoldDB" id="A0A5F8AT67"/>
<dbReference type="PANTHER" id="PTHR46254">
    <property type="entry name" value="PROTEIN GVQW1-RELATED"/>
    <property type="match status" value="1"/>
</dbReference>
<dbReference type="Ensembl" id="ENSMMUT00000081897.1">
    <property type="protein sequence ID" value="ENSMMUP00000080599.1"/>
    <property type="gene ID" value="ENSMMUG00000055372.1"/>
</dbReference>
<protein>
    <submittedName>
        <fullName evidence="1">Uncharacterized protein</fullName>
    </submittedName>
</protein>
<reference evidence="1" key="2">
    <citation type="submission" date="2019-01" db="EMBL/GenBank/DDBJ databases">
        <authorList>
            <person name="Graves T."/>
            <person name="Eichler E.E."/>
            <person name="Wilson R.K."/>
        </authorList>
    </citation>
    <scope>NUCLEOTIDE SEQUENCE [LARGE SCALE GENOMIC DNA]</scope>
    <source>
        <strain evidence="1">17573</strain>
    </source>
</reference>
<name>A0A5F8AT67_MACMU</name>
<accession>A0A5F8AT67</accession>
<evidence type="ECO:0000313" key="1">
    <source>
        <dbReference type="Ensembl" id="ENSMMUP00000080599.1"/>
    </source>
</evidence>
<dbReference type="PRINTS" id="PR02045">
    <property type="entry name" value="F138DOMAIN"/>
</dbReference>
<evidence type="ECO:0000313" key="2">
    <source>
        <dbReference type="Proteomes" id="UP000006718"/>
    </source>
</evidence>
<reference evidence="1" key="4">
    <citation type="submission" date="2025-09" db="UniProtKB">
        <authorList>
            <consortium name="Ensembl"/>
        </authorList>
    </citation>
    <scope>IDENTIFICATION</scope>
    <source>
        <strain evidence="1">17573</strain>
    </source>
</reference>
<keyword evidence="2" id="KW-1185">Reference proteome</keyword>
<dbReference type="VEuPathDB" id="HostDB:ENSMMUG00000055372"/>
<dbReference type="InParanoid" id="A0A5F8AT67"/>
<proteinExistence type="predicted"/>
<dbReference type="STRING" id="9544.ENSMMUP00000080599"/>